<dbReference type="PRINTS" id="PR00446">
    <property type="entry name" value="HYDRGNUPTAKE"/>
</dbReference>
<keyword evidence="4" id="KW-0378">Hydrolase</keyword>
<dbReference type="EMBL" id="DF968181">
    <property type="protein sequence ID" value="GAP41539.1"/>
    <property type="molecule type" value="Genomic_DNA"/>
</dbReference>
<dbReference type="InterPro" id="IPR004420">
    <property type="entry name" value="Pept_A31_hyd_mat_HycI"/>
</dbReference>
<accession>A0A0S7BYP5</accession>
<dbReference type="NCBIfam" id="TIGR00072">
    <property type="entry name" value="hydrog_prot"/>
    <property type="match status" value="1"/>
</dbReference>
<dbReference type="PANTHER" id="PTHR30302">
    <property type="entry name" value="HYDROGENASE 1 MATURATION PROTEASE"/>
    <property type="match status" value="1"/>
</dbReference>
<dbReference type="InterPro" id="IPR023430">
    <property type="entry name" value="Pept_HybD-like_dom_sf"/>
</dbReference>
<sequence length="174" mass="19248">MEHWNQQLREKLQQIKNKTGRASKIAILGIGSELNGDDAAGVLVIRQLIDHLHSLSSCSPNRCLFDCGTVPENFTGVLRQFMPDFVLIIDAGSFGKNPGSIVFTDFQDTDDLSFSTHSLPPSVFAGFLVKELGCELNLLLIQVNNIEFCHPIDPRVISAIETITEYLADLLAEF</sequence>
<dbReference type="GO" id="GO:0004190">
    <property type="term" value="F:aspartic-type endopeptidase activity"/>
    <property type="evidence" value="ECO:0007669"/>
    <property type="project" value="UniProtKB-KW"/>
</dbReference>
<dbReference type="PANTHER" id="PTHR30302:SF1">
    <property type="entry name" value="HYDROGENASE 2 MATURATION PROTEASE"/>
    <property type="match status" value="1"/>
</dbReference>
<dbReference type="CDD" id="cd06067">
    <property type="entry name" value="H2MP_MemB-H2evol"/>
    <property type="match status" value="1"/>
</dbReference>
<dbReference type="AlphaFoldDB" id="A0A0S7BYP5"/>
<protein>
    <submittedName>
        <fullName evidence="5">Hydrogenase 3 maturation peptidase Hycl. Aspartic peptidase. MEROPS family A31</fullName>
    </submittedName>
</protein>
<evidence type="ECO:0000313" key="6">
    <source>
        <dbReference type="Proteomes" id="UP000053370"/>
    </source>
</evidence>
<evidence type="ECO:0000313" key="5">
    <source>
        <dbReference type="EMBL" id="GAP41539.1"/>
    </source>
</evidence>
<organism evidence="5">
    <name type="scientific">Flexilinea flocculi</name>
    <dbReference type="NCBI Taxonomy" id="1678840"/>
    <lineage>
        <taxon>Bacteria</taxon>
        <taxon>Bacillati</taxon>
        <taxon>Chloroflexota</taxon>
        <taxon>Anaerolineae</taxon>
        <taxon>Anaerolineales</taxon>
        <taxon>Anaerolineaceae</taxon>
        <taxon>Flexilinea</taxon>
    </lineage>
</organism>
<dbReference type="Gene3D" id="3.40.50.1450">
    <property type="entry name" value="HybD-like"/>
    <property type="match status" value="1"/>
</dbReference>
<evidence type="ECO:0000256" key="1">
    <source>
        <dbReference type="ARBA" id="ARBA00006814"/>
    </source>
</evidence>
<dbReference type="GO" id="GO:0016485">
    <property type="term" value="P:protein processing"/>
    <property type="evidence" value="ECO:0007669"/>
    <property type="project" value="TreeGrafter"/>
</dbReference>
<keyword evidence="2" id="KW-0645">Protease</keyword>
<keyword evidence="6" id="KW-1185">Reference proteome</keyword>
<evidence type="ECO:0000256" key="4">
    <source>
        <dbReference type="ARBA" id="ARBA00022801"/>
    </source>
</evidence>
<comment type="similarity">
    <text evidence="1">Belongs to the peptidase A31 family.</text>
</comment>
<evidence type="ECO:0000256" key="2">
    <source>
        <dbReference type="ARBA" id="ARBA00022670"/>
    </source>
</evidence>
<dbReference type="Pfam" id="PF01750">
    <property type="entry name" value="HycI"/>
    <property type="match status" value="1"/>
</dbReference>
<gene>
    <name evidence="5" type="ORF">ATC1_131531</name>
</gene>
<name>A0A0S7BYP5_9CHLR</name>
<keyword evidence="3" id="KW-0064">Aspartyl protease</keyword>
<dbReference type="OrthoDB" id="164170at2"/>
<proteinExistence type="inferred from homology"/>
<dbReference type="InterPro" id="IPR000671">
    <property type="entry name" value="Peptidase_A31"/>
</dbReference>
<dbReference type="RefSeq" id="WP_062282962.1">
    <property type="nucleotide sequence ID" value="NZ_DF968181.1"/>
</dbReference>
<dbReference type="STRING" id="1678840.ATC1_131531"/>
<dbReference type="SUPFAM" id="SSF53163">
    <property type="entry name" value="HybD-like"/>
    <property type="match status" value="1"/>
</dbReference>
<dbReference type="GO" id="GO:0008047">
    <property type="term" value="F:enzyme activator activity"/>
    <property type="evidence" value="ECO:0007669"/>
    <property type="project" value="InterPro"/>
</dbReference>
<evidence type="ECO:0000256" key="3">
    <source>
        <dbReference type="ARBA" id="ARBA00022750"/>
    </source>
</evidence>
<reference evidence="5" key="1">
    <citation type="journal article" date="2015" name="Genome Announc.">
        <title>Draft Genome Sequence of Anaerolineae Strain TC1, a Novel Isolate from a Methanogenic Wastewater Treatment System.</title>
        <authorList>
            <person name="Matsuura N."/>
            <person name="Tourlousse D.M."/>
            <person name="Sun L."/>
            <person name="Toyonaga M."/>
            <person name="Kuroda K."/>
            <person name="Ohashi A."/>
            <person name="Cruz R."/>
            <person name="Yamaguchi T."/>
            <person name="Sekiguchi Y."/>
        </authorList>
    </citation>
    <scope>NUCLEOTIDE SEQUENCE [LARGE SCALE GENOMIC DNA]</scope>
    <source>
        <strain evidence="5">TC1</strain>
    </source>
</reference>
<dbReference type="Proteomes" id="UP000053370">
    <property type="component" value="Unassembled WGS sequence"/>
</dbReference>